<accession>A0A816IVE6</accession>
<evidence type="ECO:0000313" key="1">
    <source>
        <dbReference type="EMBL" id="CAF1712227.1"/>
    </source>
</evidence>
<reference evidence="1" key="1">
    <citation type="submission" date="2021-01" db="EMBL/GenBank/DDBJ databases">
        <authorList>
            <consortium name="Genoscope - CEA"/>
            <person name="William W."/>
        </authorList>
    </citation>
    <scope>NUCLEOTIDE SEQUENCE</scope>
</reference>
<sequence>MTKRKFHVYYFLKIYIRVIFVVVTKTGTGGAASRDRIAVEAREALLRRASQGTLNFHTTKQVNRAVTETVPKEVVLGLYV</sequence>
<protein>
    <submittedName>
        <fullName evidence="1">(rape) hypothetical protein</fullName>
    </submittedName>
</protein>
<dbReference type="Gramene" id="CDY03606">
    <property type="protein sequence ID" value="CDY03606"/>
    <property type="gene ID" value="GSBRNA2T00116355001"/>
</dbReference>
<dbReference type="EMBL" id="HG994367">
    <property type="protein sequence ID" value="CAF1712227.1"/>
    <property type="molecule type" value="Genomic_DNA"/>
</dbReference>
<organism evidence="1">
    <name type="scientific">Brassica napus</name>
    <name type="common">Rape</name>
    <dbReference type="NCBI Taxonomy" id="3708"/>
    <lineage>
        <taxon>Eukaryota</taxon>
        <taxon>Viridiplantae</taxon>
        <taxon>Streptophyta</taxon>
        <taxon>Embryophyta</taxon>
        <taxon>Tracheophyta</taxon>
        <taxon>Spermatophyta</taxon>
        <taxon>Magnoliopsida</taxon>
        <taxon>eudicotyledons</taxon>
        <taxon>Gunneridae</taxon>
        <taxon>Pentapetalae</taxon>
        <taxon>rosids</taxon>
        <taxon>malvids</taxon>
        <taxon>Brassicales</taxon>
        <taxon>Brassicaceae</taxon>
        <taxon>Brassiceae</taxon>
        <taxon>Brassica</taxon>
    </lineage>
</organism>
<dbReference type="AlphaFoldDB" id="A0A816IVE6"/>
<dbReference type="Proteomes" id="UP001295469">
    <property type="component" value="Chromosome C03"/>
</dbReference>
<proteinExistence type="predicted"/>
<gene>
    <name evidence="1" type="ORF">DARMORV10_C03P89650.1</name>
</gene>
<name>A0A816IVE6_BRANA</name>